<dbReference type="Pfam" id="PF11316">
    <property type="entry name" value="Rhamno_transf"/>
    <property type="match status" value="1"/>
</dbReference>
<name>A0A1H7T8I7_9RHOB</name>
<dbReference type="STRING" id="188906.SAMN04488526_3581"/>
<evidence type="ECO:0000313" key="2">
    <source>
        <dbReference type="Proteomes" id="UP000199283"/>
    </source>
</evidence>
<evidence type="ECO:0000313" key="1">
    <source>
        <dbReference type="EMBL" id="SEL80825.1"/>
    </source>
</evidence>
<keyword evidence="1" id="KW-0808">Transferase</keyword>
<dbReference type="OrthoDB" id="9771846at2"/>
<sequence>MTVRNQIIGLIRFSYPATEGFAVSGMDEDALLAMLYDPARLASRFAYLETITLPSLAAQTDGDFTCVILAGDTLPDACKKRLRALRDRFPFVRPIFMERMGPLPSAKRSFRRAVRDGTTHVTGFRLDDDDALAVDYIAKTRDRADRLIAGGFADNPLAIAFTRGLYWDLNDRAAPFREFRETYAPSLACAMVTSPDMDTCIYRYNHRRLASFIPTWLEPGGAAMFIRTLHDTNDSGRSIPPHSKPMDTVQGRKLLVTRFGLDPDVAMGLMRGGAS</sequence>
<reference evidence="1 2" key="1">
    <citation type="submission" date="2016-10" db="EMBL/GenBank/DDBJ databases">
        <authorList>
            <person name="de Groot N.N."/>
        </authorList>
    </citation>
    <scope>NUCLEOTIDE SEQUENCE [LARGE SCALE GENOMIC DNA]</scope>
    <source>
        <strain evidence="1 2">DSM 14858</strain>
    </source>
</reference>
<accession>A0A1H7T8I7</accession>
<dbReference type="AlphaFoldDB" id="A0A1H7T8I7"/>
<proteinExistence type="predicted"/>
<dbReference type="InterPro" id="IPR021466">
    <property type="entry name" value="Put_rhamnosyl_transferase"/>
</dbReference>
<keyword evidence="2" id="KW-1185">Reference proteome</keyword>
<dbReference type="InterPro" id="IPR029044">
    <property type="entry name" value="Nucleotide-diphossugar_trans"/>
</dbReference>
<dbReference type="EMBL" id="FNZQ01000011">
    <property type="protein sequence ID" value="SEL80825.1"/>
    <property type="molecule type" value="Genomic_DNA"/>
</dbReference>
<dbReference type="Proteomes" id="UP000199283">
    <property type="component" value="Unassembled WGS sequence"/>
</dbReference>
<dbReference type="GO" id="GO:0016740">
    <property type="term" value="F:transferase activity"/>
    <property type="evidence" value="ECO:0007669"/>
    <property type="project" value="UniProtKB-KW"/>
</dbReference>
<organism evidence="1 2">
    <name type="scientific">Jannaschia helgolandensis</name>
    <dbReference type="NCBI Taxonomy" id="188906"/>
    <lineage>
        <taxon>Bacteria</taxon>
        <taxon>Pseudomonadati</taxon>
        <taxon>Pseudomonadota</taxon>
        <taxon>Alphaproteobacteria</taxon>
        <taxon>Rhodobacterales</taxon>
        <taxon>Roseobacteraceae</taxon>
        <taxon>Jannaschia</taxon>
    </lineage>
</organism>
<dbReference type="RefSeq" id="WP_092765362.1">
    <property type="nucleotide sequence ID" value="NZ_FNZQ01000011.1"/>
</dbReference>
<gene>
    <name evidence="1" type="ORF">SAMN04488526_3581</name>
</gene>
<protein>
    <submittedName>
        <fullName evidence="1">Putative rhamnosyl transferase</fullName>
    </submittedName>
</protein>
<dbReference type="SUPFAM" id="SSF53448">
    <property type="entry name" value="Nucleotide-diphospho-sugar transferases"/>
    <property type="match status" value="1"/>
</dbReference>